<feature type="domain" description="Peptidase M16 middle/third" evidence="18">
    <location>
        <begin position="388"/>
        <end position="659"/>
    </location>
</feature>
<dbReference type="GO" id="GO:0005737">
    <property type="term" value="C:cytoplasm"/>
    <property type="evidence" value="ECO:0007669"/>
    <property type="project" value="UniProtKB-ARBA"/>
</dbReference>
<dbReference type="PANTHER" id="PTHR43690:SF18">
    <property type="entry name" value="INSULIN-DEGRADING ENZYME-RELATED"/>
    <property type="match status" value="1"/>
</dbReference>
<dbReference type="AlphaFoldDB" id="A0A0X8JNZ7"/>
<keyword evidence="15" id="KW-0732">Signal</keyword>
<keyword evidence="6" id="KW-0645">Protease</keyword>
<dbReference type="PROSITE" id="PS00143">
    <property type="entry name" value="INSULINASE"/>
    <property type="match status" value="1"/>
</dbReference>
<evidence type="ECO:0000256" key="12">
    <source>
        <dbReference type="ARBA" id="ARBA00031184"/>
    </source>
</evidence>
<dbReference type="PANTHER" id="PTHR43690">
    <property type="entry name" value="NARDILYSIN"/>
    <property type="match status" value="1"/>
</dbReference>
<dbReference type="Pfam" id="PF05193">
    <property type="entry name" value="Peptidase_M16_C"/>
    <property type="match status" value="1"/>
</dbReference>
<evidence type="ECO:0000256" key="1">
    <source>
        <dbReference type="ARBA" id="ARBA00001947"/>
    </source>
</evidence>
<dbReference type="InterPro" id="IPR011765">
    <property type="entry name" value="Pept_M16_N"/>
</dbReference>
<comment type="function">
    <text evidence="2">Endopeptidase that degrades small peptides of less than 7 kDa, such as glucagon and insulin.</text>
</comment>
<evidence type="ECO:0000259" key="19">
    <source>
        <dbReference type="Pfam" id="PF22456"/>
    </source>
</evidence>
<evidence type="ECO:0000256" key="14">
    <source>
        <dbReference type="RuleBase" id="RU004447"/>
    </source>
</evidence>
<dbReference type="InterPro" id="IPR001431">
    <property type="entry name" value="Pept_M16_Zn_BS"/>
</dbReference>
<dbReference type="STRING" id="888061.AXF15_03410"/>
<dbReference type="Pfam" id="PF16187">
    <property type="entry name" value="Peptidase_M16_M"/>
    <property type="match status" value="1"/>
</dbReference>
<reference evidence="21" key="1">
    <citation type="submission" date="2016-02" db="EMBL/GenBank/DDBJ databases">
        <authorList>
            <person name="Holder M.E."/>
            <person name="Ajami N.J."/>
            <person name="Petrosino J.F."/>
        </authorList>
    </citation>
    <scope>NUCLEOTIDE SEQUENCE [LARGE SCALE GENOMIC DNA]</scope>
    <source>
        <strain evidence="21">DSM 12838</strain>
    </source>
</reference>
<dbReference type="GO" id="GO:0046872">
    <property type="term" value="F:metal ion binding"/>
    <property type="evidence" value="ECO:0007669"/>
    <property type="project" value="UniProtKB-KW"/>
</dbReference>
<keyword evidence="9" id="KW-0862">Zinc</keyword>
<evidence type="ECO:0000256" key="4">
    <source>
        <dbReference type="ARBA" id="ARBA00012449"/>
    </source>
</evidence>
<evidence type="ECO:0000259" key="16">
    <source>
        <dbReference type="Pfam" id="PF00675"/>
    </source>
</evidence>
<evidence type="ECO:0000256" key="9">
    <source>
        <dbReference type="ARBA" id="ARBA00022833"/>
    </source>
</evidence>
<keyword evidence="10" id="KW-0482">Metalloprotease</keyword>
<feature type="signal peptide" evidence="15">
    <location>
        <begin position="1"/>
        <end position="19"/>
    </location>
</feature>
<dbReference type="InterPro" id="IPR054734">
    <property type="entry name" value="PqqF-like_C_4"/>
</dbReference>
<keyword evidence="7" id="KW-0479">Metal-binding</keyword>
<evidence type="ECO:0000256" key="13">
    <source>
        <dbReference type="ARBA" id="ARBA00033450"/>
    </source>
</evidence>
<dbReference type="EMBL" id="CP014230">
    <property type="protein sequence ID" value="AMD92250.1"/>
    <property type="molecule type" value="Genomic_DNA"/>
</dbReference>
<dbReference type="Proteomes" id="UP000063964">
    <property type="component" value="Chromosome"/>
</dbReference>
<evidence type="ECO:0000256" key="10">
    <source>
        <dbReference type="ARBA" id="ARBA00023049"/>
    </source>
</evidence>
<organism evidence="20 21">
    <name type="scientific">Desulfomicrobium orale DSM 12838</name>
    <dbReference type="NCBI Taxonomy" id="888061"/>
    <lineage>
        <taxon>Bacteria</taxon>
        <taxon>Pseudomonadati</taxon>
        <taxon>Thermodesulfobacteriota</taxon>
        <taxon>Desulfovibrionia</taxon>
        <taxon>Desulfovibrionales</taxon>
        <taxon>Desulfomicrobiaceae</taxon>
        <taxon>Desulfomicrobium</taxon>
    </lineage>
</organism>
<gene>
    <name evidence="20" type="ORF">AXF15_03410</name>
</gene>
<dbReference type="Gene3D" id="3.30.830.10">
    <property type="entry name" value="Metalloenzyme, LuxS/M16 peptidase-like"/>
    <property type="match status" value="4"/>
</dbReference>
<dbReference type="SUPFAM" id="SSF63411">
    <property type="entry name" value="LuxS/MPP-like metallohydrolase"/>
    <property type="match status" value="4"/>
</dbReference>
<feature type="domain" description="Peptidase M16 N-terminal" evidence="16">
    <location>
        <begin position="43"/>
        <end position="179"/>
    </location>
</feature>
<evidence type="ECO:0000256" key="3">
    <source>
        <dbReference type="ARBA" id="ARBA00007261"/>
    </source>
</evidence>
<keyword evidence="8" id="KW-0378">Hydrolase</keyword>
<evidence type="ECO:0000256" key="5">
    <source>
        <dbReference type="ARBA" id="ARBA00017565"/>
    </source>
</evidence>
<dbReference type="InterPro" id="IPR011249">
    <property type="entry name" value="Metalloenz_LuxS/M16"/>
</dbReference>
<sequence length="943" mass="103521">MTSIRTLCFVLLLTGQAVAGQIRVSDTDSRQYRALKLDSGLEVLLVRDERAAKAAAAVAVGVGSLDNPDSQLGLAHYLEHMLFLGSASYPGAEDYQAFISRNGGRTNASTGYTSTTYMMEVDPPAFAEALHRMADTLARPLLNPVYADKERNAVNAEMESLKYSDGRRMAMLALSTLNPAHPASRFSGGNLETLSDKPGSVLQEELIRFHRRHYRGNLMKAALYGPQSLDELETLARKELAAIPGDGAEIPAPAAPPVTDQEQGLIFGVRPVGEVRSLTVEFVLPGFQNDRTSKPVQALAAVLGTETEHSLVDVLRRKGLALGLSAGGDTETLRNGVSLSLSVRLTEKGDQNRDEVLGMIFAYLEMLRTRGIGPEYFDQTRDMMNMEFRFAPMSSGFDYVLGAAGLMLRYPVEDVNYGPYRMDAFAREAVAGILSRMTPDRARVFQVGMDQPADKKAFFYETPYSVRPIGQDDLARWKEAARAEEFRLPVLNPFVPDDFSLVASAPGKPHRLVDKPGLRVWQAASRFRHEPKAILLTRLQSAHFSSTPAQEAMQGILLELWNQNQAGLHYQAQEAGLDLSVSGDGGLLVRIGGFSQHQADLLPRVLAFLDQKIGPEAFEQARAEYLRGLANMAKRGVFGQAMQTMGNLVRVPSWSRKSLENAAKTITLEDWTAWLHAVRGDMDCTVFGFGNISAGTLTDLGRVLAPYATASGPAESRRILPVPGVTADYRESIALEDSVLVELFLDPEPGENARARAMLLEELLSTRFYSRLRTEEQLGYIVTTFPVMFAHCAGVGFGAQSPVAGTAELADRFGSFFFHALEQMRGVTAEEFETVRQGALASITRTPDTLEEEFGWLEADLRLGNAAFDGRTRLTEALRRTTLPEVVRLYETLILGPRGTRVLIQAQGQRFQDAGFAQKSGAVEVTEPEGFQALMGTQRYRGL</sequence>
<comment type="cofactor">
    <cofactor evidence="1">
        <name>Zn(2+)</name>
        <dbReference type="ChEBI" id="CHEBI:29105"/>
    </cofactor>
</comment>
<evidence type="ECO:0000256" key="2">
    <source>
        <dbReference type="ARBA" id="ARBA00002184"/>
    </source>
</evidence>
<dbReference type="GO" id="GO:0004222">
    <property type="term" value="F:metalloendopeptidase activity"/>
    <property type="evidence" value="ECO:0007669"/>
    <property type="project" value="UniProtKB-EC"/>
</dbReference>
<comment type="similarity">
    <text evidence="3 14">Belongs to the peptidase M16 family.</text>
</comment>
<name>A0A0X8JNZ7_9BACT</name>
<evidence type="ECO:0000256" key="15">
    <source>
        <dbReference type="SAM" id="SignalP"/>
    </source>
</evidence>
<evidence type="ECO:0000256" key="8">
    <source>
        <dbReference type="ARBA" id="ARBA00022801"/>
    </source>
</evidence>
<dbReference type="KEGG" id="doa:AXF15_03410"/>
<proteinExistence type="inferred from homology"/>
<keyword evidence="21" id="KW-1185">Reference proteome</keyword>
<dbReference type="InterPro" id="IPR007863">
    <property type="entry name" value="Peptidase_M16_C"/>
</dbReference>
<dbReference type="FunFam" id="3.30.830.10:FF:000012">
    <property type="entry name" value="Protease 3"/>
    <property type="match status" value="1"/>
</dbReference>
<protein>
    <recommendedName>
        <fullName evidence="5">Protease 3</fullName>
        <ecNumber evidence="4">3.4.24.55</ecNumber>
    </recommendedName>
    <alternativeName>
        <fullName evidence="13">Pitrilysin</fullName>
    </alternativeName>
    <alternativeName>
        <fullName evidence="12">Protease III</fullName>
    </alternativeName>
    <alternativeName>
        <fullName evidence="11">Protease pi</fullName>
    </alternativeName>
</protein>
<evidence type="ECO:0000259" key="18">
    <source>
        <dbReference type="Pfam" id="PF16187"/>
    </source>
</evidence>
<dbReference type="EC" id="3.4.24.55" evidence="4"/>
<dbReference type="InterPro" id="IPR050626">
    <property type="entry name" value="Peptidase_M16"/>
</dbReference>
<dbReference type="Pfam" id="PF00675">
    <property type="entry name" value="Peptidase_M16"/>
    <property type="match status" value="1"/>
</dbReference>
<dbReference type="RefSeq" id="WP_066603351.1">
    <property type="nucleotide sequence ID" value="NZ_CP014230.1"/>
</dbReference>
<evidence type="ECO:0000256" key="7">
    <source>
        <dbReference type="ARBA" id="ARBA00022723"/>
    </source>
</evidence>
<feature type="domain" description="Peptidase M16 C-terminal" evidence="17">
    <location>
        <begin position="204"/>
        <end position="383"/>
    </location>
</feature>
<dbReference type="Pfam" id="PF22456">
    <property type="entry name" value="PqqF-like_C_4"/>
    <property type="match status" value="1"/>
</dbReference>
<accession>A0A0X8JNZ7</accession>
<dbReference type="GO" id="GO:0006508">
    <property type="term" value="P:proteolysis"/>
    <property type="evidence" value="ECO:0007669"/>
    <property type="project" value="UniProtKB-KW"/>
</dbReference>
<feature type="domain" description="Coenzyme PQQ synthesis protein F-like C-terminal lobe" evidence="19">
    <location>
        <begin position="759"/>
        <end position="854"/>
    </location>
</feature>
<dbReference type="InterPro" id="IPR032632">
    <property type="entry name" value="Peptidase_M16_M"/>
</dbReference>
<evidence type="ECO:0000313" key="20">
    <source>
        <dbReference type="EMBL" id="AMD92250.1"/>
    </source>
</evidence>
<evidence type="ECO:0000313" key="21">
    <source>
        <dbReference type="Proteomes" id="UP000063964"/>
    </source>
</evidence>
<feature type="chain" id="PRO_5007067579" description="Protease 3" evidence="15">
    <location>
        <begin position="20"/>
        <end position="943"/>
    </location>
</feature>
<evidence type="ECO:0000256" key="6">
    <source>
        <dbReference type="ARBA" id="ARBA00022670"/>
    </source>
</evidence>
<evidence type="ECO:0000256" key="11">
    <source>
        <dbReference type="ARBA" id="ARBA00029597"/>
    </source>
</evidence>
<evidence type="ECO:0000259" key="17">
    <source>
        <dbReference type="Pfam" id="PF05193"/>
    </source>
</evidence>